<dbReference type="Gene3D" id="1.20.120.330">
    <property type="entry name" value="Nucleotidyltransferases domain 2"/>
    <property type="match status" value="1"/>
</dbReference>
<reference evidence="1" key="1">
    <citation type="submission" date="2016-02" db="EMBL/GenBank/DDBJ databases">
        <title>Genome sequence of Bacillus trypoxylicola KCTC 13244(T).</title>
        <authorList>
            <person name="Jeong H."/>
            <person name="Park S.-H."/>
            <person name="Choi S.-K."/>
        </authorList>
    </citation>
    <scope>NUCLEOTIDE SEQUENCE [LARGE SCALE GENOMIC DNA]</scope>
    <source>
        <strain evidence="1">KCTC 13244</strain>
    </source>
</reference>
<comment type="caution">
    <text evidence="1">The sequence shown here is derived from an EMBL/GenBank/DDBJ whole genome shotgun (WGS) entry which is preliminary data.</text>
</comment>
<dbReference type="OrthoDB" id="9776406at2"/>
<dbReference type="RefSeq" id="WP_061949807.1">
    <property type="nucleotide sequence ID" value="NZ_LTAO01000036.1"/>
</dbReference>
<dbReference type="AlphaFoldDB" id="A0A162D175"/>
<dbReference type="InterPro" id="IPR043519">
    <property type="entry name" value="NT_sf"/>
</dbReference>
<dbReference type="Pfam" id="PF04439">
    <property type="entry name" value="Adenyl_transf"/>
    <property type="match status" value="1"/>
</dbReference>
<dbReference type="InterPro" id="IPR007530">
    <property type="entry name" value="Aminoglycoside_adenylylTfrase"/>
</dbReference>
<keyword evidence="2" id="KW-1185">Reference proteome</keyword>
<protein>
    <submittedName>
        <fullName evidence="1">Aminoglycoside adenylyltransferase</fullName>
    </submittedName>
</protein>
<dbReference type="EMBL" id="LTAO01000036">
    <property type="protein sequence ID" value="KYG27678.1"/>
    <property type="molecule type" value="Genomic_DNA"/>
</dbReference>
<evidence type="ECO:0000313" key="1">
    <source>
        <dbReference type="EMBL" id="KYG27678.1"/>
    </source>
</evidence>
<accession>A0A162D175</accession>
<dbReference type="PIRSF" id="PIRSF000812">
    <property type="entry name" value="AAD"/>
    <property type="match status" value="1"/>
</dbReference>
<dbReference type="STRING" id="519424.AZF04_10835"/>
<dbReference type="Gene3D" id="3.30.460.10">
    <property type="entry name" value="Beta Polymerase, domain 2"/>
    <property type="match status" value="1"/>
</dbReference>
<keyword evidence="1" id="KW-0548">Nucleotidyltransferase</keyword>
<dbReference type="Proteomes" id="UP000075806">
    <property type="component" value="Unassembled WGS sequence"/>
</dbReference>
<gene>
    <name evidence="1" type="ORF">AZF04_10835</name>
</gene>
<organism evidence="1 2">
    <name type="scientific">Alkalihalobacillus trypoxylicola</name>
    <dbReference type="NCBI Taxonomy" id="519424"/>
    <lineage>
        <taxon>Bacteria</taxon>
        <taxon>Bacillati</taxon>
        <taxon>Bacillota</taxon>
        <taxon>Bacilli</taxon>
        <taxon>Bacillales</taxon>
        <taxon>Bacillaceae</taxon>
        <taxon>Alkalihalobacillus</taxon>
    </lineage>
</organism>
<dbReference type="GO" id="GO:0016779">
    <property type="term" value="F:nucleotidyltransferase activity"/>
    <property type="evidence" value="ECO:0007669"/>
    <property type="project" value="UniProtKB-KW"/>
</dbReference>
<keyword evidence="1" id="KW-0808">Transferase</keyword>
<dbReference type="SUPFAM" id="SSF81301">
    <property type="entry name" value="Nucleotidyltransferase"/>
    <property type="match status" value="1"/>
</dbReference>
<evidence type="ECO:0000313" key="2">
    <source>
        <dbReference type="Proteomes" id="UP000075806"/>
    </source>
</evidence>
<sequence length="281" mass="33246">MRTEEEMFELILSVAKSDRRIRAVWLNGSKASPHAKKDRFQDYDIVYVVKSLNEFIENTNWLHVFGERIIMQKPDAMSMFSVREDRYAFLMLFKDGNRIDLTLVPQSLKKEILLEEKMTKVLLDKDYDLPQLEAPTDSDFWIKKPSESFYDNCCNEFWWVTTYVAKGICRNDILYAQAHLNQVIRPMLLQMISWRVGIITQFSVSDGKFYNRIPDYLSEVDQEQLLKTYPSGMTEEIWQSLFIAIELFRKFAREVGQQLGYQYPESDDKKVHGYLESLYKS</sequence>
<proteinExistence type="predicted"/>
<name>A0A162D175_9BACI</name>
<dbReference type="SUPFAM" id="SSF81631">
    <property type="entry name" value="PAP/OAS1 substrate-binding domain"/>
    <property type="match status" value="1"/>
</dbReference>